<evidence type="ECO:0000313" key="2">
    <source>
        <dbReference type="Proteomes" id="UP000002194"/>
    </source>
</evidence>
<dbReference type="HOGENOM" id="CLU_098962_0_0_7"/>
<keyword evidence="2" id="KW-1185">Reference proteome</keyword>
<dbReference type="EMBL" id="AE017285">
    <property type="protein sequence ID" value="AAS96192.1"/>
    <property type="molecule type" value="Genomic_DNA"/>
</dbReference>
<dbReference type="Proteomes" id="UP000002194">
    <property type="component" value="Chromosome"/>
</dbReference>
<dbReference type="PaxDb" id="882-DVU_1715"/>
<dbReference type="RefSeq" id="WP_010939003.1">
    <property type="nucleotide sequence ID" value="NC_002937.3"/>
</dbReference>
<dbReference type="PATRIC" id="fig|882.5.peg.1580"/>
<dbReference type="STRING" id="882.DVU_1715"/>
<dbReference type="eggNOG" id="ENOG5032CE2">
    <property type="taxonomic scope" value="Bacteria"/>
</dbReference>
<reference evidence="1 2" key="1">
    <citation type="journal article" date="2004" name="Nat. Biotechnol.">
        <title>The genome sequence of the anaerobic, sulfate-reducing bacterium Desulfovibrio vulgaris Hildenborough.</title>
        <authorList>
            <person name="Heidelberg J.F."/>
            <person name="Seshadri R."/>
            <person name="Haveman S.A."/>
            <person name="Hemme C.L."/>
            <person name="Paulsen I.T."/>
            <person name="Kolonay J.F."/>
            <person name="Eisen J.A."/>
            <person name="Ward N."/>
            <person name="Methe B."/>
            <person name="Brinkac L.M."/>
            <person name="Daugherty S.C."/>
            <person name="Deboy R.T."/>
            <person name="Dodson R.J."/>
            <person name="Durkin A.S."/>
            <person name="Madupu R."/>
            <person name="Nelson W.C."/>
            <person name="Sullivan S.A."/>
            <person name="Fouts D."/>
            <person name="Haft D.H."/>
            <person name="Selengut J."/>
            <person name="Peterson J.D."/>
            <person name="Davidsen T.M."/>
            <person name="Zafar N."/>
            <person name="Zhou L."/>
            <person name="Radune D."/>
            <person name="Dimitrov G."/>
            <person name="Hance M."/>
            <person name="Tran K."/>
            <person name="Khouri H."/>
            <person name="Gill J."/>
            <person name="Utterback T.R."/>
            <person name="Feldblyum T.V."/>
            <person name="Wall J.D."/>
            <person name="Voordouw G."/>
            <person name="Fraser C.M."/>
        </authorList>
    </citation>
    <scope>NUCLEOTIDE SEQUENCE [LARGE SCALE GENOMIC DNA]</scope>
    <source>
        <strain evidence="2">ATCC 29579 / DSM 644 / NCIMB 8303 / VKM B-1760 / Hildenborough</strain>
    </source>
</reference>
<dbReference type="OrthoDB" id="7278537at2"/>
<dbReference type="AlphaFoldDB" id="Q72BC1"/>
<proteinExistence type="predicted"/>
<protein>
    <recommendedName>
        <fullName evidence="3">Phage protein</fullName>
    </recommendedName>
</protein>
<organism evidence="1 2">
    <name type="scientific">Nitratidesulfovibrio vulgaris (strain ATCC 29579 / DSM 644 / CCUG 34227 / NCIMB 8303 / VKM B-1760 / Hildenborough)</name>
    <name type="common">Desulfovibrio vulgaris</name>
    <dbReference type="NCBI Taxonomy" id="882"/>
    <lineage>
        <taxon>Bacteria</taxon>
        <taxon>Pseudomonadati</taxon>
        <taxon>Thermodesulfobacteriota</taxon>
        <taxon>Desulfovibrionia</taxon>
        <taxon>Desulfovibrionales</taxon>
        <taxon>Desulfovibrionaceae</taxon>
        <taxon>Nitratidesulfovibrio</taxon>
    </lineage>
</organism>
<accession>Q72BC1</accession>
<dbReference type="KEGG" id="dvu:DVU_1715"/>
<evidence type="ECO:0000313" key="1">
    <source>
        <dbReference type="EMBL" id="AAS96192.1"/>
    </source>
</evidence>
<gene>
    <name evidence="1" type="ordered locus">DVU_1715</name>
</gene>
<dbReference type="EnsemblBacteria" id="AAS96192">
    <property type="protein sequence ID" value="AAS96192"/>
    <property type="gene ID" value="DVU_1715"/>
</dbReference>
<sequence>MPSIVGIMNKALRLIGQTEIASPEQQTPSAVRCSAAWRDVVDEVLRAHPWAHATVWAALSKSDTPPPFGFAHAYVLPADCVRVIDVRADGNLARQGLPFEVVRGNIYTDAAPCNTRYVARDADPTFWPPDFYDAVAAKLAAEVALPLARDGGAMMRAMLDRYQWVVDAARLNDAATSREVELDEGAECCFINARG</sequence>
<name>Q72BC1_NITV2</name>
<evidence type="ECO:0008006" key="3">
    <source>
        <dbReference type="Google" id="ProtNLM"/>
    </source>
</evidence>